<evidence type="ECO:0000313" key="2">
    <source>
        <dbReference type="EMBL" id="SDD82900.1"/>
    </source>
</evidence>
<evidence type="ECO:0000256" key="1">
    <source>
        <dbReference type="SAM" id="SignalP"/>
    </source>
</evidence>
<dbReference type="OrthoDB" id="3357943at2"/>
<dbReference type="STRING" id="58114.SAMN05216270_10818"/>
<dbReference type="EMBL" id="FNAD01000008">
    <property type="protein sequence ID" value="SDD82900.1"/>
    <property type="molecule type" value="Genomic_DNA"/>
</dbReference>
<reference evidence="3" key="1">
    <citation type="submission" date="2016-10" db="EMBL/GenBank/DDBJ databases">
        <authorList>
            <person name="Varghese N."/>
            <person name="Submissions S."/>
        </authorList>
    </citation>
    <scope>NUCLEOTIDE SEQUENCE [LARGE SCALE GENOMIC DNA]</scope>
    <source>
        <strain evidence="3">CGMCC 4.3516</strain>
    </source>
</reference>
<feature type="signal peptide" evidence="1">
    <location>
        <begin position="1"/>
        <end position="35"/>
    </location>
</feature>
<evidence type="ECO:0000313" key="3">
    <source>
        <dbReference type="Proteomes" id="UP000198949"/>
    </source>
</evidence>
<sequence length="367" mass="37804">MQTKARRTARKAITAGIAAAAAAGATVFTVQYASAEEQPQAAQTCVREALPIPEGLASSRVSAMSDDGSVIAYFALPLDQSWPDGLGAYPRLYADGEVTDVPMPGNHPRIRDVNSLGNGTGYSTNAQGRDVPYVWSDGVLEKLPIASTGGRAEGINEHGDIVGSVQTADGGVPLLWPADGSTRVRLPLPAGATSGYAHDIGDDGTIIGAVYNENGTATAYRWDADRTGEALPVPEGADPAEAFSIAVDINGDWASGQFFVPGAGSQPLGVRWNLAEGTAERTQLDQQVAVSADGTVAGFVAGTPDNAAYQAGDTVVELPGVIPPAERTMGETAQEISADGTLIAGDIYVGDDDAGLANFNAVVWTCQ</sequence>
<evidence type="ECO:0008006" key="4">
    <source>
        <dbReference type="Google" id="ProtNLM"/>
    </source>
</evidence>
<keyword evidence="1" id="KW-0732">Signal</keyword>
<dbReference type="Proteomes" id="UP000198949">
    <property type="component" value="Unassembled WGS sequence"/>
</dbReference>
<name>A0A1G6XXS5_9ACTN</name>
<organism evidence="2 3">
    <name type="scientific">Glycomyces harbinensis</name>
    <dbReference type="NCBI Taxonomy" id="58114"/>
    <lineage>
        <taxon>Bacteria</taxon>
        <taxon>Bacillati</taxon>
        <taxon>Actinomycetota</taxon>
        <taxon>Actinomycetes</taxon>
        <taxon>Glycomycetales</taxon>
        <taxon>Glycomycetaceae</taxon>
        <taxon>Glycomyces</taxon>
    </lineage>
</organism>
<protein>
    <recommendedName>
        <fullName evidence="4">Extracellular repeat, HAF family</fullName>
    </recommendedName>
</protein>
<gene>
    <name evidence="2" type="ORF">SAMN05216270_10818</name>
</gene>
<accession>A0A1G6XXS5</accession>
<keyword evidence="3" id="KW-1185">Reference proteome</keyword>
<proteinExistence type="predicted"/>
<feature type="chain" id="PRO_5011585716" description="Extracellular repeat, HAF family" evidence="1">
    <location>
        <begin position="36"/>
        <end position="367"/>
    </location>
</feature>
<dbReference type="RefSeq" id="WP_143014902.1">
    <property type="nucleotide sequence ID" value="NZ_FNAD01000008.1"/>
</dbReference>
<dbReference type="AlphaFoldDB" id="A0A1G6XXS5"/>